<organism evidence="4 5">
    <name type="scientific">Alteraurantiacibacter buctensis</name>
    <dbReference type="NCBI Taxonomy" id="1503981"/>
    <lineage>
        <taxon>Bacteria</taxon>
        <taxon>Pseudomonadati</taxon>
        <taxon>Pseudomonadota</taxon>
        <taxon>Alphaproteobacteria</taxon>
        <taxon>Sphingomonadales</taxon>
        <taxon>Erythrobacteraceae</taxon>
        <taxon>Alteraurantiacibacter</taxon>
    </lineage>
</organism>
<dbReference type="SUPFAM" id="SSF54637">
    <property type="entry name" value="Thioesterase/thiol ester dehydrase-isomerase"/>
    <property type="match status" value="1"/>
</dbReference>
<dbReference type="NCBIfam" id="TIGR00369">
    <property type="entry name" value="unchar_dom_1"/>
    <property type="match status" value="1"/>
</dbReference>
<evidence type="ECO:0000256" key="2">
    <source>
        <dbReference type="ARBA" id="ARBA00022801"/>
    </source>
</evidence>
<dbReference type="InterPro" id="IPR006683">
    <property type="entry name" value="Thioestr_dom"/>
</dbReference>
<dbReference type="CDD" id="cd03443">
    <property type="entry name" value="PaaI_thioesterase"/>
    <property type="match status" value="1"/>
</dbReference>
<dbReference type="InterPro" id="IPR029069">
    <property type="entry name" value="HotDog_dom_sf"/>
</dbReference>
<keyword evidence="5" id="KW-1185">Reference proteome</keyword>
<evidence type="ECO:0000313" key="4">
    <source>
        <dbReference type="EMBL" id="MXO71121.1"/>
    </source>
</evidence>
<dbReference type="Proteomes" id="UP000466966">
    <property type="component" value="Unassembled WGS sequence"/>
</dbReference>
<sequence length="130" mass="13605">MLDAAPHGMAALLDMRVTAAEEGEVTLTATPTRAHYNLIGVVHGGFAATLLDSACGLAAVAATREPSRCLTLEIKVAYHAALTDHTGPVHARGRVLKIGRRTAFTEARLEDDAGRLYASATSTLLIEPAA</sequence>
<keyword evidence="2" id="KW-0378">Hydrolase</keyword>
<dbReference type="PANTHER" id="PTHR21660:SF1">
    <property type="entry name" value="ACYL-COENZYME A THIOESTERASE 13"/>
    <property type="match status" value="1"/>
</dbReference>
<dbReference type="AlphaFoldDB" id="A0A844YWB5"/>
<dbReference type="EMBL" id="WTYV01000002">
    <property type="protein sequence ID" value="MXO71121.1"/>
    <property type="molecule type" value="Genomic_DNA"/>
</dbReference>
<dbReference type="OrthoDB" id="9813282at2"/>
<reference evidence="4 5" key="1">
    <citation type="submission" date="2019-12" db="EMBL/GenBank/DDBJ databases">
        <title>Genomic-based taxomic classification of the family Erythrobacteraceae.</title>
        <authorList>
            <person name="Xu L."/>
        </authorList>
    </citation>
    <scope>NUCLEOTIDE SEQUENCE [LARGE SCALE GENOMIC DNA]</scope>
    <source>
        <strain evidence="4 5">M0322</strain>
    </source>
</reference>
<evidence type="ECO:0000259" key="3">
    <source>
        <dbReference type="Pfam" id="PF03061"/>
    </source>
</evidence>
<dbReference type="InterPro" id="IPR039298">
    <property type="entry name" value="ACOT13"/>
</dbReference>
<evidence type="ECO:0000256" key="1">
    <source>
        <dbReference type="ARBA" id="ARBA00008324"/>
    </source>
</evidence>
<dbReference type="Gene3D" id="3.10.129.10">
    <property type="entry name" value="Hotdog Thioesterase"/>
    <property type="match status" value="1"/>
</dbReference>
<dbReference type="GO" id="GO:0047617">
    <property type="term" value="F:fatty acyl-CoA hydrolase activity"/>
    <property type="evidence" value="ECO:0007669"/>
    <property type="project" value="InterPro"/>
</dbReference>
<dbReference type="Pfam" id="PF03061">
    <property type="entry name" value="4HBT"/>
    <property type="match status" value="1"/>
</dbReference>
<proteinExistence type="inferred from homology"/>
<comment type="similarity">
    <text evidence="1">Belongs to the thioesterase PaaI family.</text>
</comment>
<dbReference type="PANTHER" id="PTHR21660">
    <property type="entry name" value="THIOESTERASE SUPERFAMILY MEMBER-RELATED"/>
    <property type="match status" value="1"/>
</dbReference>
<feature type="domain" description="Thioesterase" evidence="3">
    <location>
        <begin position="40"/>
        <end position="116"/>
    </location>
</feature>
<accession>A0A844YWB5</accession>
<dbReference type="InterPro" id="IPR003736">
    <property type="entry name" value="PAAI_dom"/>
</dbReference>
<name>A0A844YWB5_9SPHN</name>
<protein>
    <submittedName>
        <fullName evidence="4">Hotdog fold thioesterase</fullName>
    </submittedName>
</protein>
<comment type="caution">
    <text evidence="4">The sequence shown here is derived from an EMBL/GenBank/DDBJ whole genome shotgun (WGS) entry which is preliminary data.</text>
</comment>
<evidence type="ECO:0000313" key="5">
    <source>
        <dbReference type="Proteomes" id="UP000466966"/>
    </source>
</evidence>
<gene>
    <name evidence="4" type="ORF">GRI99_05650</name>
</gene>